<dbReference type="GO" id="GO:0003677">
    <property type="term" value="F:DNA binding"/>
    <property type="evidence" value="ECO:0007669"/>
    <property type="project" value="UniProtKB-KW"/>
</dbReference>
<sequence>MSGIEKLSALLPAGLPAELSAALAPHARLVQLRAGQTLIGHQDDTDDVFIVLDGTLRVELVSRNGREIILSDAGVGAIVGEFAALDGAPRSASVTTVGKATVARVPARQFREAALATPESAGWLALRLVRMVRTMTERVFELNALAVRSRLHCELLRMALDAGIDDNAATLAPSPTHAELANRIGTHREAVTRELGYLTEQGITRSAGRTLSILDVGRLAEVVRAAAGDVELIQRAREARLGRA</sequence>
<dbReference type="SMART" id="SM00100">
    <property type="entry name" value="cNMP"/>
    <property type="match status" value="1"/>
</dbReference>
<dbReference type="SUPFAM" id="SSF51206">
    <property type="entry name" value="cAMP-binding domain-like"/>
    <property type="match status" value="1"/>
</dbReference>
<organism evidence="5 6">
    <name type="scientific">Novosphingobium colocasiae</name>
    <dbReference type="NCBI Taxonomy" id="1256513"/>
    <lineage>
        <taxon>Bacteria</taxon>
        <taxon>Pseudomonadati</taxon>
        <taxon>Pseudomonadota</taxon>
        <taxon>Alphaproteobacteria</taxon>
        <taxon>Sphingomonadales</taxon>
        <taxon>Sphingomonadaceae</taxon>
        <taxon>Novosphingobium</taxon>
    </lineage>
</organism>
<evidence type="ECO:0000313" key="5">
    <source>
        <dbReference type="EMBL" id="GGZ03902.1"/>
    </source>
</evidence>
<evidence type="ECO:0000256" key="1">
    <source>
        <dbReference type="ARBA" id="ARBA00023015"/>
    </source>
</evidence>
<keyword evidence="6" id="KW-1185">Reference proteome</keyword>
<feature type="domain" description="Cyclic nucleotide-binding" evidence="4">
    <location>
        <begin position="11"/>
        <end position="112"/>
    </location>
</feature>
<dbReference type="AlphaFoldDB" id="A0A918UFD2"/>
<dbReference type="Gene3D" id="2.60.120.10">
    <property type="entry name" value="Jelly Rolls"/>
    <property type="match status" value="1"/>
</dbReference>
<evidence type="ECO:0000256" key="2">
    <source>
        <dbReference type="ARBA" id="ARBA00023125"/>
    </source>
</evidence>
<dbReference type="PANTHER" id="PTHR24567:SF68">
    <property type="entry name" value="DNA-BINDING TRANSCRIPTIONAL DUAL REGULATOR CRP"/>
    <property type="match status" value="1"/>
</dbReference>
<gene>
    <name evidence="5" type="ORF">GCM10011614_18630</name>
</gene>
<dbReference type="InterPro" id="IPR014710">
    <property type="entry name" value="RmlC-like_jellyroll"/>
</dbReference>
<dbReference type="GO" id="GO:0003700">
    <property type="term" value="F:DNA-binding transcription factor activity"/>
    <property type="evidence" value="ECO:0007669"/>
    <property type="project" value="TreeGrafter"/>
</dbReference>
<reference evidence="5" key="2">
    <citation type="submission" date="2020-09" db="EMBL/GenBank/DDBJ databases">
        <authorList>
            <person name="Sun Q."/>
            <person name="Kim S."/>
        </authorList>
    </citation>
    <scope>NUCLEOTIDE SEQUENCE</scope>
    <source>
        <strain evidence="5">KCTC 32255</strain>
    </source>
</reference>
<evidence type="ECO:0000256" key="3">
    <source>
        <dbReference type="ARBA" id="ARBA00023163"/>
    </source>
</evidence>
<accession>A0A918UFD2</accession>
<dbReference type="InterPro" id="IPR000595">
    <property type="entry name" value="cNMP-bd_dom"/>
</dbReference>
<name>A0A918UFD2_9SPHN</name>
<keyword evidence="3" id="KW-0804">Transcription</keyword>
<evidence type="ECO:0000313" key="6">
    <source>
        <dbReference type="Proteomes" id="UP000648075"/>
    </source>
</evidence>
<comment type="caution">
    <text evidence="5">The sequence shown here is derived from an EMBL/GenBank/DDBJ whole genome shotgun (WGS) entry which is preliminary data.</text>
</comment>
<dbReference type="PANTHER" id="PTHR24567">
    <property type="entry name" value="CRP FAMILY TRANSCRIPTIONAL REGULATORY PROTEIN"/>
    <property type="match status" value="1"/>
</dbReference>
<dbReference type="InterPro" id="IPR012318">
    <property type="entry name" value="HTH_CRP"/>
</dbReference>
<dbReference type="SUPFAM" id="SSF46785">
    <property type="entry name" value="Winged helix' DNA-binding domain"/>
    <property type="match status" value="1"/>
</dbReference>
<dbReference type="EMBL" id="BMZA01000005">
    <property type="protein sequence ID" value="GGZ03902.1"/>
    <property type="molecule type" value="Genomic_DNA"/>
</dbReference>
<dbReference type="GO" id="GO:0005829">
    <property type="term" value="C:cytosol"/>
    <property type="evidence" value="ECO:0007669"/>
    <property type="project" value="TreeGrafter"/>
</dbReference>
<dbReference type="InterPro" id="IPR036390">
    <property type="entry name" value="WH_DNA-bd_sf"/>
</dbReference>
<dbReference type="Proteomes" id="UP000648075">
    <property type="component" value="Unassembled WGS sequence"/>
</dbReference>
<dbReference type="InterPro" id="IPR050397">
    <property type="entry name" value="Env_Response_Regulators"/>
</dbReference>
<protein>
    <submittedName>
        <fullName evidence="5">Cyclic nucleotide-binding protein</fullName>
    </submittedName>
</protein>
<dbReference type="PROSITE" id="PS50042">
    <property type="entry name" value="CNMP_BINDING_3"/>
    <property type="match status" value="1"/>
</dbReference>
<keyword evidence="2" id="KW-0238">DNA-binding</keyword>
<dbReference type="InterPro" id="IPR018490">
    <property type="entry name" value="cNMP-bd_dom_sf"/>
</dbReference>
<dbReference type="Pfam" id="PF13545">
    <property type="entry name" value="HTH_Crp_2"/>
    <property type="match status" value="1"/>
</dbReference>
<reference evidence="5" key="1">
    <citation type="journal article" date="2014" name="Int. J. Syst. Evol. Microbiol.">
        <title>Complete genome sequence of Corynebacterium casei LMG S-19264T (=DSM 44701T), isolated from a smear-ripened cheese.</title>
        <authorList>
            <consortium name="US DOE Joint Genome Institute (JGI-PGF)"/>
            <person name="Walter F."/>
            <person name="Albersmeier A."/>
            <person name="Kalinowski J."/>
            <person name="Ruckert C."/>
        </authorList>
    </citation>
    <scope>NUCLEOTIDE SEQUENCE</scope>
    <source>
        <strain evidence="5">KCTC 32255</strain>
    </source>
</reference>
<dbReference type="Gene3D" id="1.10.10.10">
    <property type="entry name" value="Winged helix-like DNA-binding domain superfamily/Winged helix DNA-binding domain"/>
    <property type="match status" value="1"/>
</dbReference>
<dbReference type="InterPro" id="IPR036388">
    <property type="entry name" value="WH-like_DNA-bd_sf"/>
</dbReference>
<dbReference type="Pfam" id="PF00027">
    <property type="entry name" value="cNMP_binding"/>
    <property type="match status" value="1"/>
</dbReference>
<proteinExistence type="predicted"/>
<dbReference type="SMART" id="SM00419">
    <property type="entry name" value="HTH_CRP"/>
    <property type="match status" value="1"/>
</dbReference>
<keyword evidence="1" id="KW-0805">Transcription regulation</keyword>
<dbReference type="CDD" id="cd00038">
    <property type="entry name" value="CAP_ED"/>
    <property type="match status" value="1"/>
</dbReference>
<evidence type="ECO:0000259" key="4">
    <source>
        <dbReference type="PROSITE" id="PS50042"/>
    </source>
</evidence>
<dbReference type="RefSeq" id="WP_189620916.1">
    <property type="nucleotide sequence ID" value="NZ_BMZA01000005.1"/>
</dbReference>